<evidence type="ECO:0000313" key="3">
    <source>
        <dbReference type="Proteomes" id="UP000663400"/>
    </source>
</evidence>
<name>A0ABX7RC78_9GAMM</name>
<sequence>MRAPAFHRRMSLLALAAMLMLLLMPTVGRLLAGASGARDGGVWTQMCTMAGLKLVKVSAGDANPIDPVTPKPGGDLPMQDCAYCPVLNTLVALVLCVVFACAATERQRQTPPRRAPLPWARWHPCGLGSRGPPLAL</sequence>
<proteinExistence type="predicted"/>
<dbReference type="Pfam" id="PF11162">
    <property type="entry name" value="DUF2946"/>
    <property type="match status" value="1"/>
</dbReference>
<reference evidence="2 3" key="1">
    <citation type="submission" date="2021-02" db="EMBL/GenBank/DDBJ databases">
        <title>Lysobacter arenosi sp. nov., isolated from soil of gangwondo yeongwol, south Korea.</title>
        <authorList>
            <person name="Kim K.R."/>
            <person name="Kim K.H."/>
            <person name="Jeon C.O."/>
        </authorList>
    </citation>
    <scope>NUCLEOTIDE SEQUENCE [LARGE SCALE GENOMIC DNA]</scope>
    <source>
        <strain evidence="2 3">R7</strain>
    </source>
</reference>
<organism evidence="2 3">
    <name type="scientific">Lysobacter arenosi</name>
    <dbReference type="NCBI Taxonomy" id="2795387"/>
    <lineage>
        <taxon>Bacteria</taxon>
        <taxon>Pseudomonadati</taxon>
        <taxon>Pseudomonadota</taxon>
        <taxon>Gammaproteobacteria</taxon>
        <taxon>Lysobacterales</taxon>
        <taxon>Lysobacteraceae</taxon>
        <taxon>Lysobacter</taxon>
    </lineage>
</organism>
<keyword evidence="1" id="KW-1133">Transmembrane helix</keyword>
<gene>
    <name evidence="2" type="ORF">HIV01_018025</name>
</gene>
<keyword evidence="1" id="KW-0472">Membrane</keyword>
<evidence type="ECO:0000313" key="2">
    <source>
        <dbReference type="EMBL" id="QSX75002.1"/>
    </source>
</evidence>
<protein>
    <submittedName>
        <fullName evidence="2">DUF2946 family protein</fullName>
    </submittedName>
</protein>
<dbReference type="InterPro" id="IPR021333">
    <property type="entry name" value="DUF2946"/>
</dbReference>
<accession>A0ABX7RC78</accession>
<feature type="transmembrane region" description="Helical" evidence="1">
    <location>
        <begin position="86"/>
        <end position="104"/>
    </location>
</feature>
<evidence type="ECO:0000256" key="1">
    <source>
        <dbReference type="SAM" id="Phobius"/>
    </source>
</evidence>
<dbReference type="RefSeq" id="WP_200604250.1">
    <property type="nucleotide sequence ID" value="NZ_CP071517.1"/>
</dbReference>
<dbReference type="Proteomes" id="UP000663400">
    <property type="component" value="Chromosome"/>
</dbReference>
<dbReference type="EMBL" id="CP071517">
    <property type="protein sequence ID" value="QSX75002.1"/>
    <property type="molecule type" value="Genomic_DNA"/>
</dbReference>
<keyword evidence="1" id="KW-0812">Transmembrane</keyword>
<keyword evidence="3" id="KW-1185">Reference proteome</keyword>